<evidence type="ECO:0000313" key="1">
    <source>
        <dbReference type="EMBL" id="GAI84719.1"/>
    </source>
</evidence>
<comment type="caution">
    <text evidence="1">The sequence shown here is derived from an EMBL/GenBank/DDBJ whole genome shotgun (WGS) entry which is preliminary data.</text>
</comment>
<protein>
    <submittedName>
        <fullName evidence="1">Uncharacterized protein</fullName>
    </submittedName>
</protein>
<organism evidence="1">
    <name type="scientific">marine sediment metagenome</name>
    <dbReference type="NCBI Taxonomy" id="412755"/>
    <lineage>
        <taxon>unclassified sequences</taxon>
        <taxon>metagenomes</taxon>
        <taxon>ecological metagenomes</taxon>
    </lineage>
</organism>
<sequence length="124" mass="13790">SGNLICRIGTFAQPNGERLLDFGSTLVKTSVPLTKGFIYFSDSFLLPSAGDYRFYLFSDTNEDAPTSMVSIYQFAPHLLGDNFTKTTADILGTFTDHTLNYYVFSFVLEYLSVTKVRSQAVLIG</sequence>
<reference evidence="1" key="1">
    <citation type="journal article" date="2014" name="Front. Microbiol.">
        <title>High frequency of phylogenetically diverse reductive dehalogenase-homologous genes in deep subseafloor sedimentary metagenomes.</title>
        <authorList>
            <person name="Kawai M."/>
            <person name="Futagami T."/>
            <person name="Toyoda A."/>
            <person name="Takaki Y."/>
            <person name="Nishi S."/>
            <person name="Hori S."/>
            <person name="Arai W."/>
            <person name="Tsubouchi T."/>
            <person name="Morono Y."/>
            <person name="Uchiyama I."/>
            <person name="Ito T."/>
            <person name="Fujiyama A."/>
            <person name="Inagaki F."/>
            <person name="Takami H."/>
        </authorList>
    </citation>
    <scope>NUCLEOTIDE SEQUENCE</scope>
    <source>
        <strain evidence="1">Expedition CK06-06</strain>
    </source>
</reference>
<dbReference type="EMBL" id="BARW01012507">
    <property type="protein sequence ID" value="GAI84719.1"/>
    <property type="molecule type" value="Genomic_DNA"/>
</dbReference>
<name>X1TXF2_9ZZZZ</name>
<feature type="non-terminal residue" evidence="1">
    <location>
        <position position="1"/>
    </location>
</feature>
<proteinExistence type="predicted"/>
<gene>
    <name evidence="1" type="ORF">S12H4_23507</name>
</gene>
<dbReference type="AlphaFoldDB" id="X1TXF2"/>
<accession>X1TXF2</accession>